<evidence type="ECO:0000313" key="2">
    <source>
        <dbReference type="Proteomes" id="UP000831701"/>
    </source>
</evidence>
<dbReference type="Proteomes" id="UP000831701">
    <property type="component" value="Chromosome 21"/>
</dbReference>
<accession>A0ACB8VHI6</accession>
<reference evidence="1" key="1">
    <citation type="submission" date="2022-04" db="EMBL/GenBank/DDBJ databases">
        <title>Jade perch genome.</title>
        <authorList>
            <person name="Chao B."/>
        </authorList>
    </citation>
    <scope>NUCLEOTIDE SEQUENCE</scope>
    <source>
        <strain evidence="1">CB-2022</strain>
    </source>
</reference>
<organism evidence="1 2">
    <name type="scientific">Scortum barcoo</name>
    <name type="common">barcoo grunter</name>
    <dbReference type="NCBI Taxonomy" id="214431"/>
    <lineage>
        <taxon>Eukaryota</taxon>
        <taxon>Metazoa</taxon>
        <taxon>Chordata</taxon>
        <taxon>Craniata</taxon>
        <taxon>Vertebrata</taxon>
        <taxon>Euteleostomi</taxon>
        <taxon>Actinopterygii</taxon>
        <taxon>Neopterygii</taxon>
        <taxon>Teleostei</taxon>
        <taxon>Neoteleostei</taxon>
        <taxon>Acanthomorphata</taxon>
        <taxon>Eupercaria</taxon>
        <taxon>Centrarchiformes</taxon>
        <taxon>Terapontoidei</taxon>
        <taxon>Terapontidae</taxon>
        <taxon>Scortum</taxon>
    </lineage>
</organism>
<proteinExistence type="predicted"/>
<gene>
    <name evidence="1" type="ORF">L3Q82_018015</name>
</gene>
<evidence type="ECO:0000313" key="1">
    <source>
        <dbReference type="EMBL" id="KAI3355137.1"/>
    </source>
</evidence>
<sequence>MAYHSPYKAPPHINAPPDQGFLWSIFQRVDKDRSGVISDSELQQALSNGTWTPFNPVTVRSIISMFDREKNKGGVNFNEFAGVWKYITDWQNIFRTYDRDNSGFIDKNELRQALTGFGYRLSDQFYGTLIEKFDRQRKGQVAFDDFIQCCIVLQRLTDVFRRYDTDQDGWIQSSQPAGQTVVAERRGSVVTVALNRPEVRNAVNQETARRLLEELEAFDSDPDLNVAVLHGRGFFEYAGTYLECLGFGFLRAFVRSGGNFCAGYDLKELANHTASLKLEQDVTKGPGPMGPSRLELSKPLIAAVSGFAVAGGLELALLADLRVVEESAVMGVFCRRFDGSSRRESLVALESKKPSEARCASLMWANGNHKDLTAPWHVIGCRTCGFLSGAPLPRRGGNEKEEMVASRESGVPLIDGGTVRLPRLIGLSRALDLILTGRPIGAQEALAYGLANRVVPDGQALQAALQLAEEISSFPQQCLWADRSSAFYSCYDAPSFTQAMQYEIDHGIPVIQSESVAGATRPTHSGELSGTNTMTSCWLALLGLWWSAYYCTFPAAGSNYYPLDGNNEAHPGFIHRRLRTHEKREMQKEILSILGLPHRPRPHLSHGKYNSAPLFMLDLYNTISGEEKSQVEGALDRYETMRTTQSPPLATYQETAFLNDADMVMSFVNLANSIHYHNDPIVCSAGEARCGDGDDRGRQERRKCHVEYDRELSPQRRHHKEFKFNLSQIPEGEAVTAAEFRLYKECVSRAFRNDTFLLKVYQVVKEHPDREADLFLLESRRLWAAEEGWLEFDITATSNLWVMSPVHNLGLQVSVETSGGQSISSKEAGLVGRDGALEKQPFMVAFFKVSEVHIRTARSTGGKRRQQNRNRSTQPQEGSRGPGPADYNSSDQKTACRRHELYVSFRELGWQDWIIAPEGYAANYCDGECSFPLNAHMNATNHAIVQTLVHLMNPENVPKPCCAPTKLHAISVLYFDDNSNVILKKYKNMVVRACGCH</sequence>
<keyword evidence="2" id="KW-1185">Reference proteome</keyword>
<comment type="caution">
    <text evidence="1">The sequence shown here is derived from an EMBL/GenBank/DDBJ whole genome shotgun (WGS) entry which is preliminary data.</text>
</comment>
<dbReference type="EMBL" id="CM041551">
    <property type="protein sequence ID" value="KAI3355137.1"/>
    <property type="molecule type" value="Genomic_DNA"/>
</dbReference>
<name>A0ACB8VHI6_9TELE</name>
<protein>
    <submittedName>
        <fullName evidence="1">Uncharacterized protein</fullName>
    </submittedName>
</protein>